<gene>
    <name evidence="6" type="ORF">FSP39_018387</name>
</gene>
<comment type="caution">
    <text evidence="6">The sequence shown here is derived from an EMBL/GenBank/DDBJ whole genome shotgun (WGS) entry which is preliminary data.</text>
</comment>
<dbReference type="InterPro" id="IPR036259">
    <property type="entry name" value="MFS_trans_sf"/>
</dbReference>
<keyword evidence="4 5" id="KW-0472">Membrane</keyword>
<name>A0AA88XXC1_PINIB</name>
<dbReference type="SUPFAM" id="SSF103473">
    <property type="entry name" value="MFS general substrate transporter"/>
    <property type="match status" value="1"/>
</dbReference>
<keyword evidence="2 5" id="KW-0812">Transmembrane</keyword>
<dbReference type="AlphaFoldDB" id="A0AA88XXC1"/>
<comment type="subcellular location">
    <subcellularLocation>
        <location evidence="1">Membrane</location>
        <topology evidence="1">Multi-pass membrane protein</topology>
    </subcellularLocation>
</comment>
<dbReference type="Gene3D" id="1.20.1250.20">
    <property type="entry name" value="MFS general substrate transporter like domains"/>
    <property type="match status" value="1"/>
</dbReference>
<evidence type="ECO:0000256" key="5">
    <source>
        <dbReference type="SAM" id="Phobius"/>
    </source>
</evidence>
<dbReference type="EMBL" id="VSWD01000009">
    <property type="protein sequence ID" value="KAK3093647.1"/>
    <property type="molecule type" value="Genomic_DNA"/>
</dbReference>
<evidence type="ECO:0000256" key="3">
    <source>
        <dbReference type="ARBA" id="ARBA00022989"/>
    </source>
</evidence>
<evidence type="ECO:0000256" key="1">
    <source>
        <dbReference type="ARBA" id="ARBA00004141"/>
    </source>
</evidence>
<organism evidence="6 7">
    <name type="scientific">Pinctada imbricata</name>
    <name type="common">Atlantic pearl-oyster</name>
    <name type="synonym">Pinctada martensii</name>
    <dbReference type="NCBI Taxonomy" id="66713"/>
    <lineage>
        <taxon>Eukaryota</taxon>
        <taxon>Metazoa</taxon>
        <taxon>Spiralia</taxon>
        <taxon>Lophotrochozoa</taxon>
        <taxon>Mollusca</taxon>
        <taxon>Bivalvia</taxon>
        <taxon>Autobranchia</taxon>
        <taxon>Pteriomorphia</taxon>
        <taxon>Pterioida</taxon>
        <taxon>Pterioidea</taxon>
        <taxon>Pteriidae</taxon>
        <taxon>Pinctada</taxon>
    </lineage>
</organism>
<dbReference type="Proteomes" id="UP001186944">
    <property type="component" value="Unassembled WGS sequence"/>
</dbReference>
<keyword evidence="3 5" id="KW-1133">Transmembrane helix</keyword>
<dbReference type="GO" id="GO:0016020">
    <property type="term" value="C:membrane"/>
    <property type="evidence" value="ECO:0007669"/>
    <property type="project" value="UniProtKB-SubCell"/>
</dbReference>
<proteinExistence type="predicted"/>
<evidence type="ECO:0000256" key="4">
    <source>
        <dbReference type="ARBA" id="ARBA00023136"/>
    </source>
</evidence>
<reference evidence="6" key="1">
    <citation type="submission" date="2019-08" db="EMBL/GenBank/DDBJ databases">
        <title>The improved chromosome-level genome for the pearl oyster Pinctada fucata martensii using PacBio sequencing and Hi-C.</title>
        <authorList>
            <person name="Zheng Z."/>
        </authorList>
    </citation>
    <scope>NUCLEOTIDE SEQUENCE</scope>
    <source>
        <strain evidence="6">ZZ-2019</strain>
        <tissue evidence="6">Adductor muscle</tissue>
    </source>
</reference>
<evidence type="ECO:0000313" key="7">
    <source>
        <dbReference type="Proteomes" id="UP001186944"/>
    </source>
</evidence>
<feature type="transmembrane region" description="Helical" evidence="5">
    <location>
        <begin position="164"/>
        <end position="184"/>
    </location>
</feature>
<feature type="transmembrane region" description="Helical" evidence="5">
    <location>
        <begin position="7"/>
        <end position="26"/>
    </location>
</feature>
<sequence>MGDSLRLKYFLCITSLILIWIPQLGRGNIDLYYILSYPICFNVEDVGFFIAIAGSIQQFVTVAFIRGCQLINIREELTAAASCVFGIAHFIVFGFAKTTTTIYLAAAIYVFKFACVPILRSVMSKLTPEDKQGSLFGVIALFENICTMVGSVLAGAIYSATVPIYEGFVFFVMAGFYVVATVLIL</sequence>
<dbReference type="PANTHER" id="PTHR23507:SF1">
    <property type="entry name" value="FI18259P1-RELATED"/>
    <property type="match status" value="1"/>
</dbReference>
<feature type="transmembrane region" description="Helical" evidence="5">
    <location>
        <begin position="135"/>
        <end position="158"/>
    </location>
</feature>
<dbReference type="GO" id="GO:0022857">
    <property type="term" value="F:transmembrane transporter activity"/>
    <property type="evidence" value="ECO:0007669"/>
    <property type="project" value="TreeGrafter"/>
</dbReference>
<accession>A0AA88XXC1</accession>
<keyword evidence="7" id="KW-1185">Reference proteome</keyword>
<feature type="transmembrane region" description="Helical" evidence="5">
    <location>
        <begin position="77"/>
        <end position="96"/>
    </location>
</feature>
<dbReference type="PANTHER" id="PTHR23507">
    <property type="entry name" value="ZGC:174356"/>
    <property type="match status" value="1"/>
</dbReference>
<protein>
    <submittedName>
        <fullName evidence="6">Uncharacterized protein</fullName>
    </submittedName>
</protein>
<evidence type="ECO:0000313" key="6">
    <source>
        <dbReference type="EMBL" id="KAK3093647.1"/>
    </source>
</evidence>
<feature type="transmembrane region" description="Helical" evidence="5">
    <location>
        <begin position="102"/>
        <end position="123"/>
    </location>
</feature>
<evidence type="ECO:0000256" key="2">
    <source>
        <dbReference type="ARBA" id="ARBA00022692"/>
    </source>
</evidence>